<evidence type="ECO:0000256" key="1">
    <source>
        <dbReference type="SAM" id="SignalP"/>
    </source>
</evidence>
<feature type="signal peptide" evidence="1">
    <location>
        <begin position="1"/>
        <end position="21"/>
    </location>
</feature>
<keyword evidence="1" id="KW-0732">Signal</keyword>
<dbReference type="Proteomes" id="UP001285263">
    <property type="component" value="Unassembled WGS sequence"/>
</dbReference>
<dbReference type="RefSeq" id="WP_320422624.1">
    <property type="nucleotide sequence ID" value="NZ_JAXCLA010000003.1"/>
</dbReference>
<accession>A0ABU5DEL3</accession>
<sequence length="702" mass="69894">MNDSKGARTRACALLASAVLAACGGGDDTPPAMVAGADTATLSAGQTAQLLANDTIGGAAAVSGSNVSFSVTTSPLPTGVTLAGGVLSVDATAVPGTSTIAYKICDVDHADNCASANVTLTVPPPAIVATNDTLTVSPGGSGDVLANDTLGGAAATAATVAATATGTLPSGVTLSAGGLLAVAASTTPGSYSIGYTICQTGLATNCANATITLTVPAIGALGGRVVDEMTGAGIAGVRVSASGLSATTDSDGSFSLGNVGAQDRISVVFDEASHAQTARIASVTAGATSDLQVRMLPVGISASVPVAAGGTVSLPTGPGRVVLPANGVQRVSDGSIPSGDMTVALTAIDPASNTALMPGDFTTMQAGAAVPIESFGAINVQLSDSTGAALNLRSGQTATIRIPLSSRNPSAPATIPLFWYDTAAGRWVQEGTATLDGTSSYYEGTVSHFTTWNADQTYNTINVTGCVKDAAGNALANAFLQTDGVDYSGTSSARSAADGSFVLPMRKSSLATLVGLSAGRLTNTLRIGAYAADTTLTDCLVLGQNGAGVTMTLTWGATPSDLDSHLYAPDGSHVYYSNKGALLASPFANLDVDDTSSYGPEVVTLTKLMVGTYKYSVRNYSGQGSGMIGASGARVVLTVPGRNNELYVPPTSGESTSTDWWNLFEMDVDASCGITVRRVGTYSSTAPTAASGNGTPQYCTAP</sequence>
<evidence type="ECO:0000313" key="2">
    <source>
        <dbReference type="EMBL" id="MDY0744712.1"/>
    </source>
</evidence>
<comment type="caution">
    <text evidence="2">The sequence shown here is derived from an EMBL/GenBank/DDBJ whole genome shotgun (WGS) entry which is preliminary data.</text>
</comment>
<dbReference type="PROSITE" id="PS51257">
    <property type="entry name" value="PROKAR_LIPOPROTEIN"/>
    <property type="match status" value="1"/>
</dbReference>
<gene>
    <name evidence="2" type="ORF">SNE35_09345</name>
</gene>
<dbReference type="EMBL" id="JAXCLA010000003">
    <property type="protein sequence ID" value="MDY0744712.1"/>
    <property type="molecule type" value="Genomic_DNA"/>
</dbReference>
<name>A0ABU5DEL3_9BURK</name>
<dbReference type="Gene3D" id="2.60.120.380">
    <property type="match status" value="1"/>
</dbReference>
<protein>
    <submittedName>
        <fullName evidence="2">Carboxypeptidase regulatory-like domain-containing protein</fullName>
    </submittedName>
</protein>
<dbReference type="Gene3D" id="2.60.40.1120">
    <property type="entry name" value="Carboxypeptidase-like, regulatory domain"/>
    <property type="match status" value="1"/>
</dbReference>
<evidence type="ECO:0000313" key="3">
    <source>
        <dbReference type="Proteomes" id="UP001285263"/>
    </source>
</evidence>
<proteinExistence type="predicted"/>
<feature type="chain" id="PRO_5047495120" evidence="1">
    <location>
        <begin position="22"/>
        <end position="702"/>
    </location>
</feature>
<dbReference type="Pfam" id="PF13620">
    <property type="entry name" value="CarboxypepD_reg"/>
    <property type="match status" value="1"/>
</dbReference>
<keyword evidence="3" id="KW-1185">Reference proteome</keyword>
<reference evidence="2 3" key="1">
    <citation type="submission" date="2023-11" db="EMBL/GenBank/DDBJ databases">
        <title>Paucibacter sp. nov., isolated from fresh soil in Korea.</title>
        <authorList>
            <person name="Le N.T.T."/>
        </authorList>
    </citation>
    <scope>NUCLEOTIDE SEQUENCE [LARGE SCALE GENOMIC DNA]</scope>
    <source>
        <strain evidence="2 3">R3-3</strain>
    </source>
</reference>
<dbReference type="InterPro" id="IPR008969">
    <property type="entry name" value="CarboxyPept-like_regulatory"/>
</dbReference>
<dbReference type="SUPFAM" id="SSF49464">
    <property type="entry name" value="Carboxypeptidase regulatory domain-like"/>
    <property type="match status" value="1"/>
</dbReference>
<organism evidence="2 3">
    <name type="scientific">Roseateles agri</name>
    <dbReference type="NCBI Taxonomy" id="3098619"/>
    <lineage>
        <taxon>Bacteria</taxon>
        <taxon>Pseudomonadati</taxon>
        <taxon>Pseudomonadota</taxon>
        <taxon>Betaproteobacteria</taxon>
        <taxon>Burkholderiales</taxon>
        <taxon>Sphaerotilaceae</taxon>
        <taxon>Roseateles</taxon>
    </lineage>
</organism>